<dbReference type="Proteomes" id="UP000609879">
    <property type="component" value="Unassembled WGS sequence"/>
</dbReference>
<accession>A0ABQ3YDA9</accession>
<name>A0ABQ3YDA9_9ACTN</name>
<dbReference type="Pfam" id="PF18616">
    <property type="entry name" value="CdiI_3"/>
    <property type="match status" value="1"/>
</dbReference>
<organism evidence="1 2">
    <name type="scientific">Paractinoplanes deccanensis</name>
    <dbReference type="NCBI Taxonomy" id="113561"/>
    <lineage>
        <taxon>Bacteria</taxon>
        <taxon>Bacillati</taxon>
        <taxon>Actinomycetota</taxon>
        <taxon>Actinomycetes</taxon>
        <taxon>Micromonosporales</taxon>
        <taxon>Micromonosporaceae</taxon>
        <taxon>Paractinoplanes</taxon>
    </lineage>
</organism>
<evidence type="ECO:0000313" key="1">
    <source>
        <dbReference type="EMBL" id="GID77991.1"/>
    </source>
</evidence>
<dbReference type="InterPro" id="IPR040547">
    <property type="entry name" value="CdiI"/>
</dbReference>
<dbReference type="CDD" id="cd20691">
    <property type="entry name" value="CdiI_EC536-like"/>
    <property type="match status" value="1"/>
</dbReference>
<keyword evidence="2" id="KW-1185">Reference proteome</keyword>
<dbReference type="RefSeq" id="WP_203772496.1">
    <property type="nucleotide sequence ID" value="NZ_BAAABO010000022.1"/>
</dbReference>
<comment type="caution">
    <text evidence="1">The sequence shown here is derived from an EMBL/GenBank/DDBJ whole genome shotgun (WGS) entry which is preliminary data.</text>
</comment>
<gene>
    <name evidence="1" type="ORF">Ade02nite_66320</name>
</gene>
<reference evidence="1 2" key="1">
    <citation type="submission" date="2021-01" db="EMBL/GenBank/DDBJ databases">
        <title>Whole genome shotgun sequence of Actinoplanes deccanensis NBRC 13994.</title>
        <authorList>
            <person name="Komaki H."/>
            <person name="Tamura T."/>
        </authorList>
    </citation>
    <scope>NUCLEOTIDE SEQUENCE [LARGE SCALE GENOMIC DNA]</scope>
    <source>
        <strain evidence="1 2">NBRC 13994</strain>
    </source>
</reference>
<proteinExistence type="predicted"/>
<sequence length="129" mass="14144">MQQSLEEIEGNAWGDPPPGASRLVVTVHALRRRPVGELGVEGLRVLIGQREGLATLVPLALGELERDPLAEGDFYPGDLLAAVVRVPESYWREHRDQAVRLRAVTESVDLGELDEGTRGDIAAFRGCEY</sequence>
<evidence type="ECO:0000313" key="2">
    <source>
        <dbReference type="Proteomes" id="UP000609879"/>
    </source>
</evidence>
<dbReference type="EMBL" id="BOMI01000134">
    <property type="protein sequence ID" value="GID77991.1"/>
    <property type="molecule type" value="Genomic_DNA"/>
</dbReference>
<protein>
    <submittedName>
        <fullName evidence="1">Uncharacterized protein</fullName>
    </submittedName>
</protein>